<name>A0ABU4UUC0_9PSEU</name>
<reference evidence="1 2" key="1">
    <citation type="submission" date="2023-11" db="EMBL/GenBank/DDBJ databases">
        <title>Lentzea sokolovensis, sp. nov., Lentzea kristufkii, sp. nov., and Lentzea miocenensis, sp. nov., rare actinobacteria from Sokolov Coal Basin, Miocene lacustrine sediment, Czech Republic.</title>
        <authorList>
            <person name="Lara A."/>
            <person name="Kotroba L."/>
            <person name="Nouioui I."/>
            <person name="Neumann-Schaal M."/>
            <person name="Mast Y."/>
            <person name="Chronakova A."/>
        </authorList>
    </citation>
    <scope>NUCLEOTIDE SEQUENCE [LARGE SCALE GENOMIC DNA]</scope>
    <source>
        <strain evidence="1 2">BCCO 10_0061</strain>
    </source>
</reference>
<keyword evidence="2" id="KW-1185">Reference proteome</keyword>
<reference evidence="1 2" key="2">
    <citation type="submission" date="2023-11" db="EMBL/GenBank/DDBJ databases">
        <authorList>
            <person name="Lara A.C."/>
            <person name="Chronakova A."/>
        </authorList>
    </citation>
    <scope>NUCLEOTIDE SEQUENCE [LARGE SCALE GENOMIC DNA]</scope>
    <source>
        <strain evidence="1 2">BCCO 10_0061</strain>
    </source>
</reference>
<gene>
    <name evidence="1" type="ORF">SK854_13135</name>
</gene>
<proteinExistence type="predicted"/>
<dbReference type="RefSeq" id="WP_319975349.1">
    <property type="nucleotide sequence ID" value="NZ_JAXAVU010000007.1"/>
</dbReference>
<dbReference type="PANTHER" id="PTHR32011">
    <property type="entry name" value="OS08G0472400 PROTEIN"/>
    <property type="match status" value="1"/>
</dbReference>
<accession>A0ABU4UUC0</accession>
<dbReference type="EMBL" id="JAXAVU010000007">
    <property type="protein sequence ID" value="MDX8143064.1"/>
    <property type="molecule type" value="Genomic_DNA"/>
</dbReference>
<dbReference type="PANTHER" id="PTHR32011:SF2">
    <property type="entry name" value="OS08G0472400 PROTEIN"/>
    <property type="match status" value="1"/>
</dbReference>
<evidence type="ECO:0000313" key="1">
    <source>
        <dbReference type="EMBL" id="MDX8143064.1"/>
    </source>
</evidence>
<organism evidence="1 2">
    <name type="scientific">Lentzea sokolovensis</name>
    <dbReference type="NCBI Taxonomy" id="3095429"/>
    <lineage>
        <taxon>Bacteria</taxon>
        <taxon>Bacillati</taxon>
        <taxon>Actinomycetota</taxon>
        <taxon>Actinomycetes</taxon>
        <taxon>Pseudonocardiales</taxon>
        <taxon>Pseudonocardiaceae</taxon>
        <taxon>Lentzea</taxon>
    </lineage>
</organism>
<dbReference type="Proteomes" id="UP001285352">
    <property type="component" value="Unassembled WGS sequence"/>
</dbReference>
<sequence length="208" mass="23352">MTTDGGISLGTAAARRLAELGCCEIAPGLTDAEFARIEAEHEFEFADDHRAFLAAGLPVNTPYMSEAGVFHTWEQPWPEWRDGDPDDLHRQLGWPVRGVLREVEAGQHWNPAWGERPDDSETAMVVARYEVDEAPRLIPVYGHRFLPAGRGTFGNPVLSVYGTDIVRYGVDLTDYVNQEFEKPPPGHPNGFPAKATMPFWSDYLNQRW</sequence>
<evidence type="ECO:0000313" key="2">
    <source>
        <dbReference type="Proteomes" id="UP001285352"/>
    </source>
</evidence>
<protein>
    <submittedName>
        <fullName evidence="1">Uncharacterized protein</fullName>
    </submittedName>
</protein>
<comment type="caution">
    <text evidence="1">The sequence shown here is derived from an EMBL/GenBank/DDBJ whole genome shotgun (WGS) entry which is preliminary data.</text>
</comment>